<reference evidence="1" key="1">
    <citation type="journal article" date="2020" name="Nature">
        <title>Giant virus diversity and host interactions through global metagenomics.</title>
        <authorList>
            <person name="Schulz F."/>
            <person name="Roux S."/>
            <person name="Paez-Espino D."/>
            <person name="Jungbluth S."/>
            <person name="Walsh D.A."/>
            <person name="Denef V.J."/>
            <person name="McMahon K.D."/>
            <person name="Konstantinidis K.T."/>
            <person name="Eloe-Fadrosh E.A."/>
            <person name="Kyrpides N.C."/>
            <person name="Woyke T."/>
        </authorList>
    </citation>
    <scope>NUCLEOTIDE SEQUENCE</scope>
    <source>
        <strain evidence="1">GVMAG-S-1016704-142</strain>
    </source>
</reference>
<name>A0A6C0LU78_9ZZZZ</name>
<sequence length="85" mass="10144">MKDDLRKLVYFFRELADAIENEKLAPNELISASEIFMHSKFNTVNGLQHEIEEKTFKKFLFTGWYIHNQIELNEQISTHKLKLDD</sequence>
<protein>
    <submittedName>
        <fullName evidence="1">Uncharacterized protein</fullName>
    </submittedName>
</protein>
<dbReference type="AlphaFoldDB" id="A0A6C0LU78"/>
<dbReference type="EMBL" id="MN740565">
    <property type="protein sequence ID" value="QHU33973.1"/>
    <property type="molecule type" value="Genomic_DNA"/>
</dbReference>
<organism evidence="1">
    <name type="scientific">viral metagenome</name>
    <dbReference type="NCBI Taxonomy" id="1070528"/>
    <lineage>
        <taxon>unclassified sequences</taxon>
        <taxon>metagenomes</taxon>
        <taxon>organismal metagenomes</taxon>
    </lineage>
</organism>
<accession>A0A6C0LU78</accession>
<evidence type="ECO:0000313" key="1">
    <source>
        <dbReference type="EMBL" id="QHU33973.1"/>
    </source>
</evidence>
<proteinExistence type="predicted"/>